<gene>
    <name evidence="1" type="ORF">BSA145_08470</name>
</gene>
<dbReference type="Proteomes" id="UP000185426">
    <property type="component" value="Chromosome"/>
</dbReference>
<dbReference type="AlphaFoldDB" id="A0A1L6ZHD3"/>
<proteinExistence type="predicted"/>
<organism evidence="1 2">
    <name type="scientific">Bacillus safensis</name>
    <dbReference type="NCBI Taxonomy" id="561879"/>
    <lineage>
        <taxon>Bacteria</taxon>
        <taxon>Bacillati</taxon>
        <taxon>Bacillota</taxon>
        <taxon>Bacilli</taxon>
        <taxon>Bacillales</taxon>
        <taxon>Bacillaceae</taxon>
        <taxon>Bacillus</taxon>
    </lineage>
</organism>
<dbReference type="EMBL" id="CP015607">
    <property type="protein sequence ID" value="APT45935.1"/>
    <property type="molecule type" value="Genomic_DNA"/>
</dbReference>
<accession>A0A1L6ZHD3</accession>
<evidence type="ECO:0000313" key="2">
    <source>
        <dbReference type="Proteomes" id="UP000185426"/>
    </source>
</evidence>
<dbReference type="RefSeq" id="WP_075622169.1">
    <property type="nucleotide sequence ID" value="NZ_CP015607.1"/>
</dbReference>
<sequence length="98" mass="10375">MRVTKNYTTDGGDRTVIRGVLEFAGGKIVKDGEEVSLGGGGSAAPGSVTHEMLAEKAVRSVNIGTGSVMPEHLNSSIETRLKGMEDEIKELQSKLSKE</sequence>
<reference evidence="1 2" key="1">
    <citation type="submission" date="2016-05" db="EMBL/GenBank/DDBJ databases">
        <title>Complete Genome and Methylome Analysis of Psychrotrophic Bacterial Isolates from Antarctic Lake Untersee.</title>
        <authorList>
            <person name="Fomenkov A."/>
            <person name="Akimov V.N."/>
            <person name="Vasilyeva L.V."/>
            <person name="Andersen D."/>
            <person name="Vincze T."/>
            <person name="Roberts R.J."/>
        </authorList>
    </citation>
    <scope>NUCLEOTIDE SEQUENCE [LARGE SCALE GENOMIC DNA]</scope>
    <source>
        <strain evidence="1 2">U14-5</strain>
    </source>
</reference>
<evidence type="ECO:0000313" key="1">
    <source>
        <dbReference type="EMBL" id="APT45935.1"/>
    </source>
</evidence>
<protein>
    <submittedName>
        <fullName evidence="1">Uncharacterized protein</fullName>
    </submittedName>
</protein>
<name>A0A1L6ZHD3_BACIA</name>